<accession>A0ABX9EJ07</accession>
<dbReference type="EMBL" id="QLTT01000001">
    <property type="protein sequence ID" value="RAS70126.1"/>
    <property type="molecule type" value="Genomic_DNA"/>
</dbReference>
<organism evidence="1 2">
    <name type="scientific">Lentzea atacamensis</name>
    <dbReference type="NCBI Taxonomy" id="531938"/>
    <lineage>
        <taxon>Bacteria</taxon>
        <taxon>Bacillati</taxon>
        <taxon>Actinomycetota</taxon>
        <taxon>Actinomycetes</taxon>
        <taxon>Pseudonocardiales</taxon>
        <taxon>Pseudonocardiaceae</taxon>
        <taxon>Lentzea</taxon>
    </lineage>
</organism>
<name>A0ABX9EJ07_9PSEU</name>
<comment type="caution">
    <text evidence="1">The sequence shown here is derived from an EMBL/GenBank/DDBJ whole genome shotgun (WGS) entry which is preliminary data.</text>
</comment>
<proteinExistence type="predicted"/>
<sequence length="33" mass="3649">MESNLTSAVISLVDEAPDKHAHLLDARFVRLLS</sequence>
<gene>
    <name evidence="1" type="ORF">C8D87_101426</name>
</gene>
<protein>
    <submittedName>
        <fullName evidence="1">Uncharacterized protein</fullName>
    </submittedName>
</protein>
<evidence type="ECO:0000313" key="1">
    <source>
        <dbReference type="EMBL" id="RAS70126.1"/>
    </source>
</evidence>
<dbReference type="Proteomes" id="UP000248714">
    <property type="component" value="Unassembled WGS sequence"/>
</dbReference>
<keyword evidence="2" id="KW-1185">Reference proteome</keyword>
<reference evidence="1 2" key="1">
    <citation type="submission" date="2018-06" db="EMBL/GenBank/DDBJ databases">
        <title>Genomic Encyclopedia of Type Strains, Phase IV (KMG-IV): sequencing the most valuable type-strain genomes for metagenomic binning, comparative biology and taxonomic classification.</title>
        <authorList>
            <person name="Goeker M."/>
        </authorList>
    </citation>
    <scope>NUCLEOTIDE SEQUENCE [LARGE SCALE GENOMIC DNA]</scope>
    <source>
        <strain evidence="1 2">DSM 45479</strain>
    </source>
</reference>
<evidence type="ECO:0000313" key="2">
    <source>
        <dbReference type="Proteomes" id="UP000248714"/>
    </source>
</evidence>